<keyword evidence="4 10" id="KW-0547">Nucleotide-binding</keyword>
<dbReference type="CDD" id="cd01174">
    <property type="entry name" value="ribokinase"/>
    <property type="match status" value="1"/>
</dbReference>
<dbReference type="HAMAP" id="MF_01987">
    <property type="entry name" value="Ribokinase"/>
    <property type="match status" value="1"/>
</dbReference>
<comment type="function">
    <text evidence="10">Catalyzes the ATP-dependent phosphorylation of 2-deoxy-D-ribose to 2-deoxy-D-ribose 5-phosphate (dRib-5P), allowing the use of deoxyribose as the sole carbon source.</text>
</comment>
<comment type="caution">
    <text evidence="10">Lacks conserved residue(s) required for the propagation of feature annotation.</text>
</comment>
<feature type="domain" description="Carbohydrate kinase PfkB" evidence="11">
    <location>
        <begin position="9"/>
        <end position="300"/>
    </location>
</feature>
<dbReference type="InterPro" id="IPR029056">
    <property type="entry name" value="Ribokinase-like"/>
</dbReference>
<dbReference type="GO" id="GO:0005829">
    <property type="term" value="C:cytosol"/>
    <property type="evidence" value="ECO:0007669"/>
    <property type="project" value="TreeGrafter"/>
</dbReference>
<keyword evidence="9 10" id="KW-0119">Carbohydrate metabolism</keyword>
<evidence type="ECO:0000256" key="10">
    <source>
        <dbReference type="HAMAP-Rule" id="MF_01987"/>
    </source>
</evidence>
<dbReference type="Proteomes" id="UP000610303">
    <property type="component" value="Unassembled WGS sequence"/>
</dbReference>
<keyword evidence="13" id="KW-1185">Reference proteome</keyword>
<comment type="caution">
    <text evidence="12">The sequence shown here is derived from an EMBL/GenBank/DDBJ whole genome shotgun (WGS) entry which is preliminary data.</text>
</comment>
<dbReference type="Gene3D" id="3.40.1190.20">
    <property type="match status" value="1"/>
</dbReference>
<feature type="binding site" evidence="10">
    <location>
        <position position="191"/>
    </location>
    <ligand>
        <name>ATP</name>
        <dbReference type="ChEBI" id="CHEBI:30616"/>
    </ligand>
</feature>
<dbReference type="GO" id="GO:0006014">
    <property type="term" value="P:D-ribose metabolic process"/>
    <property type="evidence" value="ECO:0007669"/>
    <property type="project" value="InterPro"/>
</dbReference>
<dbReference type="Pfam" id="PF00294">
    <property type="entry name" value="PfkB"/>
    <property type="match status" value="1"/>
</dbReference>
<dbReference type="InterPro" id="IPR011877">
    <property type="entry name" value="Ribokinase"/>
</dbReference>
<comment type="cofactor">
    <cofactor evidence="10">
        <name>Mg(2+)</name>
        <dbReference type="ChEBI" id="CHEBI:18420"/>
    </cofactor>
</comment>
<dbReference type="InterPro" id="IPR002173">
    <property type="entry name" value="Carboh/pur_kinase_PfkB_CS"/>
</dbReference>
<evidence type="ECO:0000313" key="13">
    <source>
        <dbReference type="Proteomes" id="UP000610303"/>
    </source>
</evidence>
<keyword evidence="8 10" id="KW-0630">Potassium</keyword>
<dbReference type="PANTHER" id="PTHR10584">
    <property type="entry name" value="SUGAR KINASE"/>
    <property type="match status" value="1"/>
</dbReference>
<organism evidence="12 13">
    <name type="scientific">Agromyces mediolanus</name>
    <name type="common">Corynebacterium mediolanum</name>
    <dbReference type="NCBI Taxonomy" id="41986"/>
    <lineage>
        <taxon>Bacteria</taxon>
        <taxon>Bacillati</taxon>
        <taxon>Actinomycetota</taxon>
        <taxon>Actinomycetes</taxon>
        <taxon>Micrococcales</taxon>
        <taxon>Microbacteriaceae</taxon>
        <taxon>Agromyces</taxon>
    </lineage>
</organism>
<feature type="site" description="Important for substrate specificity" evidence="10">
    <location>
        <position position="18"/>
    </location>
</feature>
<feature type="binding site" evidence="10">
    <location>
        <position position="296"/>
    </location>
    <ligand>
        <name>K(+)</name>
        <dbReference type="ChEBI" id="CHEBI:29103"/>
    </ligand>
</feature>
<dbReference type="GO" id="GO:0046872">
    <property type="term" value="F:metal ion binding"/>
    <property type="evidence" value="ECO:0007669"/>
    <property type="project" value="UniProtKB-KW"/>
</dbReference>
<feature type="binding site" evidence="10">
    <location>
        <position position="147"/>
    </location>
    <ligand>
        <name>substrate</name>
    </ligand>
</feature>
<keyword evidence="6 10" id="KW-0067">ATP-binding</keyword>
<comment type="similarity">
    <text evidence="10">Belongs to the carbohydrate kinase PfkB family. Deoxyribokinase subfamily.</text>
</comment>
<keyword evidence="3 10" id="KW-0479">Metal-binding</keyword>
<dbReference type="InterPro" id="IPR002139">
    <property type="entry name" value="Ribo/fructo_kinase"/>
</dbReference>
<dbReference type="RefSeq" id="WP_189086241.1">
    <property type="nucleotide sequence ID" value="NZ_BMRJ01000004.1"/>
</dbReference>
<feature type="binding site" evidence="10">
    <location>
        <begin position="18"/>
        <end position="20"/>
    </location>
    <ligand>
        <name>substrate</name>
    </ligand>
</feature>
<comment type="subunit">
    <text evidence="10">Homodimer.</text>
</comment>
<dbReference type="PROSITE" id="PS00584">
    <property type="entry name" value="PFKB_KINASES_2"/>
    <property type="match status" value="1"/>
</dbReference>
<feature type="binding site" evidence="10">
    <location>
        <position position="261"/>
    </location>
    <ligand>
        <name>substrate</name>
    </ligand>
</feature>
<feature type="active site" description="Proton acceptor" evidence="10">
    <location>
        <position position="261"/>
    </location>
</feature>
<dbReference type="InterPro" id="IPR011611">
    <property type="entry name" value="PfkB_dom"/>
</dbReference>
<keyword evidence="7 10" id="KW-0460">Magnesium</keyword>
<evidence type="ECO:0000256" key="2">
    <source>
        <dbReference type="ARBA" id="ARBA00022679"/>
    </source>
</evidence>
<evidence type="ECO:0000256" key="5">
    <source>
        <dbReference type="ARBA" id="ARBA00022777"/>
    </source>
</evidence>
<evidence type="ECO:0000256" key="6">
    <source>
        <dbReference type="ARBA" id="ARBA00022840"/>
    </source>
</evidence>
<reference evidence="12" key="2">
    <citation type="submission" date="2020-09" db="EMBL/GenBank/DDBJ databases">
        <authorList>
            <person name="Sun Q."/>
            <person name="Ohkuma M."/>
        </authorList>
    </citation>
    <scope>NUCLEOTIDE SEQUENCE</scope>
    <source>
        <strain evidence="12">JCM 3346</strain>
    </source>
</reference>
<dbReference type="AlphaFoldDB" id="A0A918CQY5"/>
<dbReference type="SUPFAM" id="SSF53613">
    <property type="entry name" value="Ribokinase-like"/>
    <property type="match status" value="1"/>
</dbReference>
<feature type="binding site" evidence="10">
    <location>
        <position position="255"/>
    </location>
    <ligand>
        <name>K(+)</name>
        <dbReference type="ChEBI" id="CHEBI:29103"/>
    </ligand>
</feature>
<keyword evidence="10" id="KW-0963">Cytoplasm</keyword>
<dbReference type="GO" id="GO:0004747">
    <property type="term" value="F:ribokinase activity"/>
    <property type="evidence" value="ECO:0007669"/>
    <property type="project" value="InterPro"/>
</dbReference>
<reference evidence="12" key="1">
    <citation type="journal article" date="2014" name="Int. J. Syst. Evol. Microbiol.">
        <title>Complete genome sequence of Corynebacterium casei LMG S-19264T (=DSM 44701T), isolated from a smear-ripened cheese.</title>
        <authorList>
            <consortium name="US DOE Joint Genome Institute (JGI-PGF)"/>
            <person name="Walter F."/>
            <person name="Albersmeier A."/>
            <person name="Kalinowski J."/>
            <person name="Ruckert C."/>
        </authorList>
    </citation>
    <scope>NUCLEOTIDE SEQUENCE</scope>
    <source>
        <strain evidence="12">JCM 3346</strain>
    </source>
</reference>
<protein>
    <recommendedName>
        <fullName evidence="10">Deoxyribokinase</fullName>
        <shortName evidence="10">dRK</shortName>
        <ecNumber evidence="10">2.7.1.229</ecNumber>
    </recommendedName>
    <alternativeName>
        <fullName evidence="10">ATP:2-deoxy-D-ribose 5-phosphotransferase</fullName>
    </alternativeName>
</protein>
<evidence type="ECO:0000256" key="9">
    <source>
        <dbReference type="ARBA" id="ARBA00023277"/>
    </source>
</evidence>
<dbReference type="GO" id="GO:0005524">
    <property type="term" value="F:ATP binding"/>
    <property type="evidence" value="ECO:0007669"/>
    <property type="project" value="UniProtKB-UniRule"/>
</dbReference>
<dbReference type="PRINTS" id="PR00990">
    <property type="entry name" value="RIBOKINASE"/>
</dbReference>
<feature type="binding site" evidence="10">
    <location>
        <begin position="260"/>
        <end position="261"/>
    </location>
    <ligand>
        <name>ATP</name>
        <dbReference type="ChEBI" id="CHEBI:30616"/>
    </ligand>
</feature>
<name>A0A918CQY5_AGRME</name>
<gene>
    <name evidence="12" type="primary">rbsK</name>
    <name evidence="10" type="synonym">deoK</name>
    <name evidence="12" type="ORF">GCM10010196_30280</name>
</gene>
<evidence type="ECO:0000313" key="12">
    <source>
        <dbReference type="EMBL" id="GGR34223.1"/>
    </source>
</evidence>
<sequence>MTPSTPPAAQIVCVGSTMVDLISYLERMPAQGETVFGRGFAQGFGGKGANQAVMAALLGSRVVMVNTVATDSFGRDTIENFRSFGIDVEHMAQAPDSYSGVANVMVDPSGDNRIILGAGANELMTLEQVDGAFAANPAPALVLSQLEVPQPIIERGFRHGKDAGAITVLNPGPAAPVAPGLLALTDWLIPNETEFALLFEAEFGRAPEDMTTDGAAFAARLGVRLVITLGEDGANLVHEDGSVQHFPAPVVDAVDTTGAGDAFCGGFAHGLAAGLDPIASIELAVVVSADSVTRRGTQASYARDEALQRLLAEGVAR</sequence>
<comment type="subcellular location">
    <subcellularLocation>
        <location evidence="10">Cytoplasm</location>
    </subcellularLocation>
</comment>
<comment type="catalytic activity">
    <reaction evidence="10">
        <text>2-deoxy-D-ribose + ATP = 2-deoxy-D-ribose 5-phosphate + ADP + H(+)</text>
        <dbReference type="Rhea" id="RHEA:30871"/>
        <dbReference type="ChEBI" id="CHEBI:15378"/>
        <dbReference type="ChEBI" id="CHEBI:30616"/>
        <dbReference type="ChEBI" id="CHEBI:62877"/>
        <dbReference type="ChEBI" id="CHEBI:90761"/>
        <dbReference type="ChEBI" id="CHEBI:456216"/>
        <dbReference type="EC" id="2.7.1.229"/>
    </reaction>
</comment>
<dbReference type="EC" id="2.7.1.229" evidence="10"/>
<dbReference type="EMBL" id="BMRJ01000004">
    <property type="protein sequence ID" value="GGR34223.1"/>
    <property type="molecule type" value="Genomic_DNA"/>
</dbReference>
<proteinExistence type="inferred from homology"/>
<feature type="binding site" evidence="10">
    <location>
        <begin position="46"/>
        <end position="50"/>
    </location>
    <ligand>
        <name>substrate</name>
    </ligand>
</feature>
<feature type="binding site" evidence="10">
    <location>
        <position position="300"/>
    </location>
    <ligand>
        <name>K(+)</name>
        <dbReference type="ChEBI" id="CHEBI:29103"/>
    </ligand>
</feature>
<dbReference type="PANTHER" id="PTHR10584:SF166">
    <property type="entry name" value="RIBOKINASE"/>
    <property type="match status" value="1"/>
</dbReference>
<accession>A0A918CQY5</accession>
<evidence type="ECO:0000256" key="8">
    <source>
        <dbReference type="ARBA" id="ARBA00022958"/>
    </source>
</evidence>
<evidence type="ECO:0000256" key="1">
    <source>
        <dbReference type="ARBA" id="ARBA00005380"/>
    </source>
</evidence>
<evidence type="ECO:0000256" key="3">
    <source>
        <dbReference type="ARBA" id="ARBA00022723"/>
    </source>
</evidence>
<evidence type="ECO:0000259" key="11">
    <source>
        <dbReference type="Pfam" id="PF00294"/>
    </source>
</evidence>
<feature type="binding site" evidence="10">
    <location>
        <position position="294"/>
    </location>
    <ligand>
        <name>K(+)</name>
        <dbReference type="ChEBI" id="CHEBI:29103"/>
    </ligand>
</feature>
<feature type="binding site" evidence="10">
    <location>
        <position position="291"/>
    </location>
    <ligand>
        <name>K(+)</name>
        <dbReference type="ChEBI" id="CHEBI:29103"/>
    </ligand>
</feature>
<evidence type="ECO:0000256" key="4">
    <source>
        <dbReference type="ARBA" id="ARBA00022741"/>
    </source>
</evidence>
<keyword evidence="2 10" id="KW-0808">Transferase</keyword>
<feature type="binding site" evidence="10">
    <location>
        <begin position="228"/>
        <end position="233"/>
    </location>
    <ligand>
        <name>ATP</name>
        <dbReference type="ChEBI" id="CHEBI:30616"/>
    </ligand>
</feature>
<feature type="binding site" evidence="10">
    <location>
        <position position="257"/>
    </location>
    <ligand>
        <name>K(+)</name>
        <dbReference type="ChEBI" id="CHEBI:29103"/>
    </ligand>
</feature>
<evidence type="ECO:0000256" key="7">
    <source>
        <dbReference type="ARBA" id="ARBA00022842"/>
    </source>
</evidence>
<keyword evidence="5 10" id="KW-0418">Kinase</keyword>
<comment type="similarity">
    <text evidence="1">Belongs to the carbohydrate kinase pfkB family.</text>
</comment>